<keyword evidence="5 6" id="KW-0472">Membrane</keyword>
<dbReference type="CDD" id="cd17319">
    <property type="entry name" value="MFS_ExuT_GudP_like"/>
    <property type="match status" value="1"/>
</dbReference>
<feature type="transmembrane region" description="Helical" evidence="6">
    <location>
        <begin position="337"/>
        <end position="360"/>
    </location>
</feature>
<name>A0A099WIG1_9LIST</name>
<feature type="domain" description="Major facilitator superfamily (MFS) profile" evidence="7">
    <location>
        <begin position="10"/>
        <end position="396"/>
    </location>
</feature>
<dbReference type="InterPro" id="IPR020846">
    <property type="entry name" value="MFS_dom"/>
</dbReference>
<dbReference type="AlphaFoldDB" id="A0A099WIG1"/>
<dbReference type="Proteomes" id="UP000029844">
    <property type="component" value="Unassembled WGS sequence"/>
</dbReference>
<feature type="transmembrane region" description="Helical" evidence="6">
    <location>
        <begin position="283"/>
        <end position="301"/>
    </location>
</feature>
<evidence type="ECO:0000256" key="4">
    <source>
        <dbReference type="ARBA" id="ARBA00022989"/>
    </source>
</evidence>
<dbReference type="Gene3D" id="1.20.1250.20">
    <property type="entry name" value="MFS general substrate transporter like domains"/>
    <property type="match status" value="2"/>
</dbReference>
<dbReference type="Pfam" id="PF07690">
    <property type="entry name" value="MFS_1"/>
    <property type="match status" value="1"/>
</dbReference>
<gene>
    <name evidence="8" type="ORF">EP57_00330</name>
</gene>
<protein>
    <recommendedName>
        <fullName evidence="7">Major facilitator superfamily (MFS) profile domain-containing protein</fullName>
    </recommendedName>
</protein>
<feature type="transmembrane region" description="Helical" evidence="6">
    <location>
        <begin position="307"/>
        <end position="330"/>
    </location>
</feature>
<dbReference type="InterPro" id="IPR036259">
    <property type="entry name" value="MFS_trans_sf"/>
</dbReference>
<dbReference type="EMBL" id="JNFA01000001">
    <property type="protein sequence ID" value="KGL45479.1"/>
    <property type="molecule type" value="Genomic_DNA"/>
</dbReference>
<evidence type="ECO:0000256" key="5">
    <source>
        <dbReference type="ARBA" id="ARBA00023136"/>
    </source>
</evidence>
<evidence type="ECO:0000256" key="2">
    <source>
        <dbReference type="ARBA" id="ARBA00022448"/>
    </source>
</evidence>
<feature type="transmembrane region" description="Helical" evidence="6">
    <location>
        <begin position="137"/>
        <end position="158"/>
    </location>
</feature>
<accession>A0A099WIG1</accession>
<evidence type="ECO:0000313" key="9">
    <source>
        <dbReference type="Proteomes" id="UP000029844"/>
    </source>
</evidence>
<feature type="transmembrane region" description="Helical" evidence="6">
    <location>
        <begin position="205"/>
        <end position="232"/>
    </location>
</feature>
<dbReference type="GO" id="GO:0022857">
    <property type="term" value="F:transmembrane transporter activity"/>
    <property type="evidence" value="ECO:0007669"/>
    <property type="project" value="InterPro"/>
</dbReference>
<dbReference type="OrthoDB" id="9773404at2"/>
<feature type="transmembrane region" description="Helical" evidence="6">
    <location>
        <begin position="12"/>
        <end position="36"/>
    </location>
</feature>
<dbReference type="GO" id="GO:0005886">
    <property type="term" value="C:plasma membrane"/>
    <property type="evidence" value="ECO:0007669"/>
    <property type="project" value="UniProtKB-SubCell"/>
</dbReference>
<evidence type="ECO:0000313" key="8">
    <source>
        <dbReference type="EMBL" id="KGL45479.1"/>
    </source>
</evidence>
<dbReference type="InterPro" id="IPR050382">
    <property type="entry name" value="MFS_Na/Anion_cotransporter"/>
</dbReference>
<dbReference type="PROSITE" id="PS50850">
    <property type="entry name" value="MFS"/>
    <property type="match status" value="1"/>
</dbReference>
<feature type="transmembrane region" description="Helical" evidence="6">
    <location>
        <begin position="372"/>
        <end position="391"/>
    </location>
</feature>
<evidence type="ECO:0000256" key="1">
    <source>
        <dbReference type="ARBA" id="ARBA00004651"/>
    </source>
</evidence>
<feature type="transmembrane region" description="Helical" evidence="6">
    <location>
        <begin position="75"/>
        <end position="91"/>
    </location>
</feature>
<reference evidence="8 9" key="1">
    <citation type="submission" date="2014-05" db="EMBL/GenBank/DDBJ databases">
        <title>Novel Listeriaceae from food processing environments.</title>
        <authorList>
            <person name="den Bakker H.C."/>
        </authorList>
    </citation>
    <scope>NUCLEOTIDE SEQUENCE [LARGE SCALE GENOMIC DNA]</scope>
    <source>
        <strain evidence="8 9">FSL A5-0281</strain>
    </source>
</reference>
<keyword evidence="2" id="KW-0813">Transport</keyword>
<evidence type="ECO:0000259" key="7">
    <source>
        <dbReference type="PROSITE" id="PS50850"/>
    </source>
</evidence>
<dbReference type="SUPFAM" id="SSF103473">
    <property type="entry name" value="MFS general substrate transporter"/>
    <property type="match status" value="1"/>
</dbReference>
<feature type="transmembrane region" description="Helical" evidence="6">
    <location>
        <begin position="97"/>
        <end position="116"/>
    </location>
</feature>
<evidence type="ECO:0000256" key="6">
    <source>
        <dbReference type="SAM" id="Phobius"/>
    </source>
</evidence>
<keyword evidence="4 6" id="KW-1133">Transmembrane helix</keyword>
<dbReference type="InterPro" id="IPR011701">
    <property type="entry name" value="MFS"/>
</dbReference>
<sequence length="401" mass="43433">MKTEQQGKVILPILFLGYIAIYIDKLVIGVIAVPLAEQLHLSIDEKSYIFSAFFIGYSIMQIPFGYLNDKLGSKFVLIISLSIITVASIVFGSASTLIALVAARFFAGIGHAGYPTSSARTVTDTYPMEKRTWAQSILISTSGIASIIGPLLIPIIIAQFGWRGAVFCIAFIFVLALILVIWKLPNTHKEKQKTAQKSDTPATPFLKVLTNPVVILLFIAMCSINIALYTVANWMPTYFVDERGVSLVTSSIIVAIAGLGSLLGSFGTAFIVGRYFQHREKRVIFVLAVISAVAAILVYRTENIAGATFWLFLSYLCSVMIFSTMFTLPLKRLHESIVGTGVGIINTGATLGGVFAPMLVANLVGKFGTYESVFTAIAVVSIITAVFVGLMPNMKKDRLGA</sequence>
<dbReference type="RefSeq" id="WP_036083062.1">
    <property type="nucleotide sequence ID" value="NZ_CBCSHQ010000002.1"/>
</dbReference>
<keyword evidence="9" id="KW-1185">Reference proteome</keyword>
<feature type="transmembrane region" description="Helical" evidence="6">
    <location>
        <begin position="48"/>
        <end position="68"/>
    </location>
</feature>
<dbReference type="STRING" id="1552123.EP57_00330"/>
<feature type="transmembrane region" description="Helical" evidence="6">
    <location>
        <begin position="252"/>
        <end position="276"/>
    </location>
</feature>
<comment type="caution">
    <text evidence="8">The sequence shown here is derived from an EMBL/GenBank/DDBJ whole genome shotgun (WGS) entry which is preliminary data.</text>
</comment>
<dbReference type="GeneID" id="58715895"/>
<evidence type="ECO:0000256" key="3">
    <source>
        <dbReference type="ARBA" id="ARBA00022692"/>
    </source>
</evidence>
<feature type="transmembrane region" description="Helical" evidence="6">
    <location>
        <begin position="164"/>
        <end position="184"/>
    </location>
</feature>
<organism evidence="8 9">
    <name type="scientific">Listeria booriae</name>
    <dbReference type="NCBI Taxonomy" id="1552123"/>
    <lineage>
        <taxon>Bacteria</taxon>
        <taxon>Bacillati</taxon>
        <taxon>Bacillota</taxon>
        <taxon>Bacilli</taxon>
        <taxon>Bacillales</taxon>
        <taxon>Listeriaceae</taxon>
        <taxon>Listeria</taxon>
    </lineage>
</organism>
<comment type="subcellular location">
    <subcellularLocation>
        <location evidence="1">Cell membrane</location>
        <topology evidence="1">Multi-pass membrane protein</topology>
    </subcellularLocation>
</comment>
<dbReference type="PANTHER" id="PTHR11662:SF399">
    <property type="entry name" value="FI19708P1-RELATED"/>
    <property type="match status" value="1"/>
</dbReference>
<dbReference type="eggNOG" id="COG2271">
    <property type="taxonomic scope" value="Bacteria"/>
</dbReference>
<keyword evidence="3 6" id="KW-0812">Transmembrane</keyword>
<dbReference type="PANTHER" id="PTHR11662">
    <property type="entry name" value="SOLUTE CARRIER FAMILY 17"/>
    <property type="match status" value="1"/>
</dbReference>
<proteinExistence type="predicted"/>